<dbReference type="SUPFAM" id="SSF160369">
    <property type="entry name" value="Ribosomal protein L10-like"/>
    <property type="match status" value="1"/>
</dbReference>
<evidence type="ECO:0000256" key="4">
    <source>
        <dbReference type="SAM" id="Phobius"/>
    </source>
</evidence>
<dbReference type="EMBL" id="BPLF01000006">
    <property type="protein sequence ID" value="GIX66277.1"/>
    <property type="molecule type" value="Genomic_DNA"/>
</dbReference>
<dbReference type="InterPro" id="IPR047865">
    <property type="entry name" value="Ribosomal_uL10_bac_type"/>
</dbReference>
<comment type="similarity">
    <text evidence="1">Belongs to the universal ribosomal protein uL10 family.</text>
</comment>
<dbReference type="AlphaFoldDB" id="A0AAV4M1B8"/>
<evidence type="ECO:0000256" key="3">
    <source>
        <dbReference type="ARBA" id="ARBA00023274"/>
    </source>
</evidence>
<dbReference type="PANTHER" id="PTHR11560">
    <property type="entry name" value="39S RIBOSOMAL PROTEIN L10, MITOCHONDRIAL"/>
    <property type="match status" value="1"/>
</dbReference>
<name>A0AAV4M1B8_BABCB</name>
<keyword evidence="3" id="KW-0687">Ribonucleoprotein</keyword>
<evidence type="ECO:0000313" key="5">
    <source>
        <dbReference type="EMBL" id="GIX66277.1"/>
    </source>
</evidence>
<dbReference type="InterPro" id="IPR043141">
    <property type="entry name" value="Ribosomal_uL10-like_sf"/>
</dbReference>
<dbReference type="RefSeq" id="XP_067718346.1">
    <property type="nucleotide sequence ID" value="XM_067862245.1"/>
</dbReference>
<reference evidence="5 6" key="1">
    <citation type="submission" date="2021-06" db="EMBL/GenBank/DDBJ databases">
        <title>Genome sequence of Babesia caballi.</title>
        <authorList>
            <person name="Yamagishi J."/>
            <person name="Kidaka T."/>
            <person name="Ochi A."/>
        </authorList>
    </citation>
    <scope>NUCLEOTIDE SEQUENCE [LARGE SCALE GENOMIC DNA]</scope>
    <source>
        <strain evidence="5">USDA-D6B2</strain>
    </source>
</reference>
<keyword evidence="4" id="KW-1133">Transmembrane helix</keyword>
<accession>A0AAV4M1B8</accession>
<organism evidence="5 6">
    <name type="scientific">Babesia caballi</name>
    <dbReference type="NCBI Taxonomy" id="5871"/>
    <lineage>
        <taxon>Eukaryota</taxon>
        <taxon>Sar</taxon>
        <taxon>Alveolata</taxon>
        <taxon>Apicomplexa</taxon>
        <taxon>Aconoidasida</taxon>
        <taxon>Piroplasmida</taxon>
        <taxon>Babesiidae</taxon>
        <taxon>Babesia</taxon>
    </lineage>
</organism>
<dbReference type="Pfam" id="PF00466">
    <property type="entry name" value="Ribosomal_L10"/>
    <property type="match status" value="1"/>
</dbReference>
<sequence length="835" mass="88843">MRLLEPKFPKTTKRYISTRAGKTELIGKLGELLRRSQALLRFTYKRFTPNERRVLNRRLRSFLYAGKDGSEPCAKLRMVKNTLMQKAMEGTAWEAFAPRMHGPSMCCFVFDEGRLPQILAAVERLRASDKKIRRHVTLDSASFARRVVEPAELFSIANYASREDVLARLLRALSGGAAGVAGGLRSVTAKLAVALNETASKGGEAKEEGNVAVYVAVGGRRGVASKHLGVVEGVPPASAVDVADVVAGVDLGADVGDDAQNLVVAHVLLDGPRREVGGGEPVHGRCDVVAKELGGAHGSVDGDLVRVLGADRGVLRDGVHVRKDPVDAVVNVGGAGTLTGHAAELLGEPHGHQRLQQLKVDLLLGLLQHARVALDGVPGALAFHVRLEPEALGRDHHGIGGLLAGAVQLVVEALQLDDEVLGERDEGVGDDADVALPLVEILNLLLLRPVGEAVGQINGHVRVDSGGALPTTMEGEAEDVHLVVVVGDFVERIANDVLPVLEEEHLLDFARRLGALLQVRRQVGDGVDQVTEELLGVLLLGGGEPRVAEADGVLEQGRLDGEVLVHWDVVPFVLLNLELGGRLFGFLEAPAHSGSAVGEGLPDVDSEVCQVLREVGVEDQRVLVGRVAVDVAGGGSDGANLHCERENAAGLLVVLYGGALLAVGAAAGVVVLAAAANVPAQRASAALRAHPSDKLSQRLWSAPHRWQAMHLHPLLWLQLALRFSGTIFGSVGAQLRFERNERAGDVEVYRILRVPVELQQLPAEGLEGADVDVEAVGRLLGVRAAQQLYPSHTCERPGGWDRWSTESCALQAASNTGARTKRVCRPVEPYTSAYL</sequence>
<gene>
    <name evidence="5" type="ORF">BcabD6B2_57130</name>
</gene>
<dbReference type="Proteomes" id="UP001497744">
    <property type="component" value="Unassembled WGS sequence"/>
</dbReference>
<dbReference type="GeneID" id="94197758"/>
<keyword evidence="2 5" id="KW-0689">Ribosomal protein</keyword>
<evidence type="ECO:0000313" key="6">
    <source>
        <dbReference type="Proteomes" id="UP001497744"/>
    </source>
</evidence>
<keyword evidence="4" id="KW-0472">Membrane</keyword>
<comment type="caution">
    <text evidence="5">The sequence shown here is derived from an EMBL/GenBank/DDBJ whole genome shotgun (WGS) entry which is preliminary data.</text>
</comment>
<dbReference type="GO" id="GO:0005840">
    <property type="term" value="C:ribosome"/>
    <property type="evidence" value="ECO:0007669"/>
    <property type="project" value="UniProtKB-KW"/>
</dbReference>
<dbReference type="Gene3D" id="3.30.70.1730">
    <property type="match status" value="1"/>
</dbReference>
<dbReference type="InterPro" id="IPR001790">
    <property type="entry name" value="Ribosomal_uL10"/>
</dbReference>
<dbReference type="GO" id="GO:1990904">
    <property type="term" value="C:ribonucleoprotein complex"/>
    <property type="evidence" value="ECO:0007669"/>
    <property type="project" value="UniProtKB-KW"/>
</dbReference>
<protein>
    <submittedName>
        <fullName evidence="5">50S ribosomal protein L10</fullName>
    </submittedName>
</protein>
<keyword evidence="4" id="KW-0812">Transmembrane</keyword>
<keyword evidence="6" id="KW-1185">Reference proteome</keyword>
<evidence type="ECO:0000256" key="2">
    <source>
        <dbReference type="ARBA" id="ARBA00022980"/>
    </source>
</evidence>
<feature type="transmembrane region" description="Helical" evidence="4">
    <location>
        <begin position="653"/>
        <end position="678"/>
    </location>
</feature>
<proteinExistence type="inferred from homology"/>
<evidence type="ECO:0000256" key="1">
    <source>
        <dbReference type="ARBA" id="ARBA00008889"/>
    </source>
</evidence>